<accession>A0ABV6YI72</accession>
<evidence type="ECO:0000313" key="2">
    <source>
        <dbReference type="EMBL" id="MFC1572027.1"/>
    </source>
</evidence>
<organism evidence="2 3">
    <name type="scientific">Eiseniibacteriota bacterium</name>
    <dbReference type="NCBI Taxonomy" id="2212470"/>
    <lineage>
        <taxon>Bacteria</taxon>
        <taxon>Candidatus Eiseniibacteriota</taxon>
    </lineage>
</organism>
<protein>
    <submittedName>
        <fullName evidence="2">DUF2087 domain-containing protein</fullName>
    </submittedName>
</protein>
<dbReference type="Pfam" id="PF09860">
    <property type="entry name" value="DUF2087"/>
    <property type="match status" value="1"/>
</dbReference>
<dbReference type="Proteomes" id="UP001593833">
    <property type="component" value="Unassembled WGS sequence"/>
</dbReference>
<dbReference type="InterPro" id="IPR018656">
    <property type="entry name" value="DUF2087"/>
</dbReference>
<sequence>MITIDKTEFINRLTQLCVKSAVHGLPKRRRDRHILLKSVTLLFDPERTYAESDVNNTIRLWLTSVAVRLDTDHAAIRRALVDERYFARDRAGSAYVRREPKSATLSFDRSVESVDVVSTIVEAMKVIERKRREHAPKLTSG</sequence>
<comment type="caution">
    <text evidence="2">The sequence shown here is derived from an EMBL/GenBank/DDBJ whole genome shotgun (WGS) entry which is preliminary data.</text>
</comment>
<reference evidence="2 3" key="1">
    <citation type="submission" date="2024-09" db="EMBL/GenBank/DDBJ databases">
        <authorList>
            <person name="D'Angelo T."/>
        </authorList>
    </citation>
    <scope>NUCLEOTIDE SEQUENCE [LARGE SCALE GENOMIC DNA]</scope>
    <source>
        <strain evidence="2">SAG AM-320-E07</strain>
    </source>
</reference>
<gene>
    <name evidence="2" type="ORF">ACFL6M_00350</name>
</gene>
<dbReference type="EMBL" id="JBHPKH010000002">
    <property type="protein sequence ID" value="MFC1572027.1"/>
    <property type="molecule type" value="Genomic_DNA"/>
</dbReference>
<evidence type="ECO:0000259" key="1">
    <source>
        <dbReference type="Pfam" id="PF09860"/>
    </source>
</evidence>
<feature type="domain" description="DUF2087" evidence="1">
    <location>
        <begin position="24"/>
        <end position="97"/>
    </location>
</feature>
<keyword evidence="3" id="KW-1185">Reference proteome</keyword>
<evidence type="ECO:0000313" key="3">
    <source>
        <dbReference type="Proteomes" id="UP001593833"/>
    </source>
</evidence>
<name>A0ABV6YI72_UNCEI</name>
<proteinExistence type="predicted"/>